<dbReference type="Gramene" id="TraesROB_scaffold_115122_01G000200.1">
    <property type="protein sequence ID" value="TraesROB_scaffold_115122_01G000200.1"/>
    <property type="gene ID" value="TraesROB_scaffold_115122_01G000200"/>
</dbReference>
<organism evidence="1">
    <name type="scientific">Triticum aestivum</name>
    <name type="common">Wheat</name>
    <dbReference type="NCBI Taxonomy" id="4565"/>
    <lineage>
        <taxon>Eukaryota</taxon>
        <taxon>Viridiplantae</taxon>
        <taxon>Streptophyta</taxon>
        <taxon>Embryophyta</taxon>
        <taxon>Tracheophyta</taxon>
        <taxon>Spermatophyta</taxon>
        <taxon>Magnoliopsida</taxon>
        <taxon>Liliopsida</taxon>
        <taxon>Poales</taxon>
        <taxon>Poaceae</taxon>
        <taxon>BOP clade</taxon>
        <taxon>Pooideae</taxon>
        <taxon>Triticodae</taxon>
        <taxon>Triticeae</taxon>
        <taxon>Triticinae</taxon>
        <taxon>Triticum</taxon>
    </lineage>
</organism>
<dbReference type="Gramene" id="TraesSYM3A03G01486440.1">
    <property type="protein sequence ID" value="TraesSYM3A03G01486440.1"/>
    <property type="gene ID" value="TraesSYM3A03G01486440"/>
</dbReference>
<evidence type="ECO:0000313" key="1">
    <source>
        <dbReference type="EnsemblPlants" id="TraesCS3A02G363200.1"/>
    </source>
</evidence>
<protein>
    <submittedName>
        <fullName evidence="1">Uncharacterized protein</fullName>
    </submittedName>
</protein>
<dbReference type="Gramene" id="TraesSTA3A03G01455310.1">
    <property type="protein sequence ID" value="TraesSTA3A03G01455310.1"/>
    <property type="gene ID" value="TraesSTA3A03G01455310"/>
</dbReference>
<dbReference type="AlphaFoldDB" id="A0A3B6ELC2"/>
<keyword evidence="2" id="KW-1185">Reference proteome</keyword>
<dbReference type="Proteomes" id="UP000019116">
    <property type="component" value="Chromosome 3A"/>
</dbReference>
<reference evidence="1" key="1">
    <citation type="submission" date="2018-08" db="EMBL/GenBank/DDBJ databases">
        <authorList>
            <person name="Rossello M."/>
        </authorList>
    </citation>
    <scope>NUCLEOTIDE SEQUENCE [LARGE SCALE GENOMIC DNA]</scope>
    <source>
        <strain evidence="1">cv. Chinese Spring</strain>
    </source>
</reference>
<dbReference type="Gramene" id="TraesCS3A03G0864100.1">
    <property type="protein sequence ID" value="TraesCS3A03G0864100.1.CDS"/>
    <property type="gene ID" value="TraesCS3A03G0864100"/>
</dbReference>
<dbReference type="Gramene" id="TraesMAC3A03G01461810.1">
    <property type="protein sequence ID" value="TraesMAC3A03G01461810.1"/>
    <property type="gene ID" value="TraesMAC3A03G01461810"/>
</dbReference>
<accession>A0A3B6ELC2</accession>
<name>A0A3B6ELC2_WHEAT</name>
<dbReference type="Gramene" id="TraesCLE_scaffold_096886_01G000300.1">
    <property type="protein sequence ID" value="TraesCLE_scaffold_096886_01G000300.1"/>
    <property type="gene ID" value="TraesCLE_scaffold_096886_01G000300"/>
</dbReference>
<dbReference type="EnsemblPlants" id="TraesCS3A02G363200.1">
    <property type="protein sequence ID" value="TraesCS3A02G363200.1"/>
    <property type="gene ID" value="TraesCS3A02G363200"/>
</dbReference>
<dbReference type="Gramene" id="TraesLAC3A03G01407680.1">
    <property type="protein sequence ID" value="TraesLAC3A03G01407680.1"/>
    <property type="gene ID" value="TraesLAC3A03G01407680"/>
</dbReference>
<dbReference type="Gramene" id="TraesARI3A03G01485310.1">
    <property type="protein sequence ID" value="TraesARI3A03G01485310.1"/>
    <property type="gene ID" value="TraesARI3A03G01485310"/>
</dbReference>
<evidence type="ECO:0000313" key="2">
    <source>
        <dbReference type="Proteomes" id="UP000019116"/>
    </source>
</evidence>
<dbReference type="Gramene" id="TraesCS3A02G363200.1">
    <property type="protein sequence ID" value="TraesCS3A02G363200.1"/>
    <property type="gene ID" value="TraesCS3A02G363200"/>
</dbReference>
<reference evidence="1" key="2">
    <citation type="submission" date="2018-10" db="UniProtKB">
        <authorList>
            <consortium name="EnsemblPlants"/>
        </authorList>
    </citation>
    <scope>IDENTIFICATION</scope>
</reference>
<sequence length="97" mass="10436">MEYCETKIEMEEHFPVEYPWKLIRGYKIFCIYHGDAGQGEVGVGVPERAAAIMGVWGAHGGSDAGWGEGGIGIPERAAARKGAWGAHGGQWEGFELG</sequence>
<dbReference type="OMA" id="YHGDTGQ"/>
<dbReference type="Gramene" id="TraesWEE_scaffold_075230_01G000300.1">
    <property type="protein sequence ID" value="TraesWEE_scaffold_075230_01G000300.1"/>
    <property type="gene ID" value="TraesWEE_scaffold_075230_01G000300"/>
</dbReference>
<dbReference type="Gramene" id="TraesLDM3A03G01464320.1">
    <property type="protein sequence ID" value="TraesLDM3A03G01464320.1"/>
    <property type="gene ID" value="TraesLDM3A03G01464320"/>
</dbReference>
<proteinExistence type="predicted"/>
<dbReference type="Gramene" id="TraesNOR3A03G01484590.1">
    <property type="protein sequence ID" value="TraesNOR3A03G01484590.1"/>
    <property type="gene ID" value="TraesNOR3A03G01484590"/>
</dbReference>
<dbReference type="Gramene" id="TraesRN3A0100882800.1">
    <property type="protein sequence ID" value="TraesRN3A0100882800.1"/>
    <property type="gene ID" value="TraesRN3A0100882800"/>
</dbReference>
<dbReference type="Gramene" id="TraesJUL3A03G01476210.1">
    <property type="protein sequence ID" value="TraesJUL3A03G01476210.1"/>
    <property type="gene ID" value="TraesJUL3A03G01476210"/>
</dbReference>
<dbReference type="Gramene" id="TraesCAD_scaffold_093015_01G000300.1">
    <property type="protein sequence ID" value="TraesCAD_scaffold_093015_01G000300.1"/>
    <property type="gene ID" value="TraesCAD_scaffold_093015_01G000300"/>
</dbReference>